<evidence type="ECO:0000313" key="1">
    <source>
        <dbReference type="EMBL" id="ALM74746.1"/>
    </source>
</evidence>
<dbReference type="PATRIC" id="fig|55802.8.peg.786"/>
<dbReference type="AlphaFoldDB" id="A0A0S1XAC7"/>
<dbReference type="Proteomes" id="UP000066042">
    <property type="component" value="Chromosome"/>
</dbReference>
<gene>
    <name evidence="1" type="ORF">TBCH5v1_0791</name>
</gene>
<dbReference type="STRING" id="55802.TBCH5v1_0791"/>
<accession>A0A0S1XAC7</accession>
<name>A0A0S1XAC7_THEBA</name>
<dbReference type="InterPro" id="IPR053615">
    <property type="entry name" value="PCNA-interact_regulator"/>
</dbReference>
<evidence type="ECO:0000313" key="2">
    <source>
        <dbReference type="Proteomes" id="UP000066042"/>
    </source>
</evidence>
<dbReference type="EMBL" id="CP013050">
    <property type="protein sequence ID" value="ALM74746.1"/>
    <property type="molecule type" value="Genomic_DNA"/>
</dbReference>
<dbReference type="GeneID" id="87251962"/>
<dbReference type="RefSeq" id="WP_013466942.1">
    <property type="nucleotide sequence ID" value="NZ_CP013050.1"/>
</dbReference>
<dbReference type="NCBIfam" id="NF041142">
    <property type="entry name" value="PCNA_Inhib"/>
    <property type="match status" value="1"/>
</dbReference>
<reference evidence="1 2" key="1">
    <citation type="journal article" date="2016" name="Genome Announc.">
        <title>Complete genome sequence of the hyperthermophilic and piezophilic archaeon Thermococcus barophilus Ch5, capable of growth at the expense of hydrogenogenesis from carbon monoxide and formate.</title>
        <authorList>
            <person name="Oger P."/>
            <person name="Sokolova T.G."/>
            <person name="Kozhevnikova D.A."/>
            <person name="Taranov E.A."/>
            <person name="Vannier P."/>
            <person name="Lee H.S."/>
            <person name="Kwon K.K."/>
            <person name="Kang S.G."/>
            <person name="Lee J.H."/>
            <person name="Bonch-Osmolovskaya E.A."/>
            <person name="Lebedinsky A.V."/>
        </authorList>
    </citation>
    <scope>NUCLEOTIDE SEQUENCE [LARGE SCALE GENOMIC DNA]</scope>
    <source>
        <strain evidence="2">Ch5</strain>
    </source>
</reference>
<protein>
    <submittedName>
        <fullName evidence="1">Uncharacterized protein</fullName>
    </submittedName>
</protein>
<proteinExistence type="predicted"/>
<organism evidence="1 2">
    <name type="scientific">Thermococcus barophilus</name>
    <dbReference type="NCBI Taxonomy" id="55802"/>
    <lineage>
        <taxon>Archaea</taxon>
        <taxon>Methanobacteriati</taxon>
        <taxon>Methanobacteriota</taxon>
        <taxon>Thermococci</taxon>
        <taxon>Thermococcales</taxon>
        <taxon>Thermococcaceae</taxon>
        <taxon>Thermococcus</taxon>
    </lineage>
</organism>
<dbReference type="OMA" id="PEEHINY"/>
<sequence length="68" mass="8172">MDKKLDEFIGSPIKVRQEKARKNNKKKRLRMTKLDNFLPEEHINYFKALRIGSKRIRNVKISEISNEE</sequence>